<proteinExistence type="predicted"/>
<dbReference type="AlphaFoldDB" id="A0A1S6JGE8"/>
<gene>
    <name evidence="2" type="ORF">B1H29_31605</name>
</gene>
<protein>
    <submittedName>
        <fullName evidence="2">Uncharacterized protein</fullName>
    </submittedName>
</protein>
<evidence type="ECO:0000256" key="1">
    <source>
        <dbReference type="SAM" id="MobiDB-lite"/>
    </source>
</evidence>
<feature type="region of interest" description="Disordered" evidence="1">
    <location>
        <begin position="67"/>
        <end position="108"/>
    </location>
</feature>
<feature type="region of interest" description="Disordered" evidence="1">
    <location>
        <begin position="1"/>
        <end position="20"/>
    </location>
</feature>
<name>A0A1S6JGE8_9ACTN</name>
<dbReference type="Proteomes" id="UP000189443">
    <property type="component" value="Chromosome"/>
</dbReference>
<dbReference type="EMBL" id="CP019724">
    <property type="protein sequence ID" value="AQS70833.1"/>
    <property type="molecule type" value="Genomic_DNA"/>
</dbReference>
<feature type="compositionally biased region" description="Basic residues" evidence="1">
    <location>
        <begin position="97"/>
        <end position="108"/>
    </location>
</feature>
<reference evidence="2 3" key="1">
    <citation type="submission" date="2017-02" db="EMBL/GenBank/DDBJ databases">
        <title>Streptomyces pactum ACT12 Genome sequencing and assembly.</title>
        <authorList>
            <person name="Xue Q."/>
            <person name="Yan X."/>
            <person name="Jia L."/>
            <person name="Yan H."/>
        </authorList>
    </citation>
    <scope>NUCLEOTIDE SEQUENCE [LARGE SCALE GENOMIC DNA]</scope>
    <source>
        <strain evidence="2 3">ACT12</strain>
    </source>
</reference>
<sequence>MDDAAAQQPYIDPDSDHDDRPVCGICPSLRFPREAFVIYDRPTWEAPFDPDDGRRYTLDGRVPACVHPHKIGLPPDRQAPPPKPLETEPAAQSATPRRSRWWRPSRAR</sequence>
<dbReference type="OrthoDB" id="4309379at2"/>
<accession>A0A1S6JGE8</accession>
<organism evidence="2 3">
    <name type="scientific">Streptomyces pactum</name>
    <dbReference type="NCBI Taxonomy" id="68249"/>
    <lineage>
        <taxon>Bacteria</taxon>
        <taxon>Bacillati</taxon>
        <taxon>Actinomycetota</taxon>
        <taxon>Actinomycetes</taxon>
        <taxon>Kitasatosporales</taxon>
        <taxon>Streptomycetaceae</taxon>
        <taxon>Streptomyces</taxon>
    </lineage>
</organism>
<dbReference type="RefSeq" id="WP_079160565.1">
    <property type="nucleotide sequence ID" value="NZ_CP019724.1"/>
</dbReference>
<dbReference type="KEGG" id="spac:B1H29_31605"/>
<keyword evidence="3" id="KW-1185">Reference proteome</keyword>
<evidence type="ECO:0000313" key="3">
    <source>
        <dbReference type="Proteomes" id="UP000189443"/>
    </source>
</evidence>
<evidence type="ECO:0000313" key="2">
    <source>
        <dbReference type="EMBL" id="AQS70833.1"/>
    </source>
</evidence>